<sequence>MSKKVSKFIRCEESRVTARVGYDGAQRAPEGAGTLPCGEQQYLPVPGVLRRTVSMPKFRKLMQVLNKRKSLELCGENARDSSAEIEGTTALPSTSGEGKGAKEANGVKCSKLKRSQEQLQARTVKAQENLLSSMASKTEVAKMRLRIQEEHALQSMLNKLYAVEPTHASFSCVLLSTGAKSEAVNLQHRIVIRQQRPNLRLLLLYRWNCS</sequence>
<reference evidence="2 3" key="1">
    <citation type="submission" date="2018-09" db="EMBL/GenBank/DDBJ databases">
        <title>Genomic investigation of the strawberry pathogen Phytophthora fragariae indicates pathogenicity is determined by transcriptional variation in three key races.</title>
        <authorList>
            <person name="Adams T.M."/>
            <person name="Armitage A.D."/>
            <person name="Sobczyk M.K."/>
            <person name="Bates H.J."/>
            <person name="Dunwell J.M."/>
            <person name="Nellist C.F."/>
            <person name="Harrison R.J."/>
        </authorList>
    </citation>
    <scope>NUCLEOTIDE SEQUENCE [LARGE SCALE GENOMIC DNA]</scope>
    <source>
        <strain evidence="2 3">NOV-77</strain>
    </source>
</reference>
<protein>
    <recommendedName>
        <fullName evidence="4">No apical meristem-associated C-terminal domain-containing protein</fullName>
    </recommendedName>
</protein>
<proteinExistence type="predicted"/>
<evidence type="ECO:0000256" key="1">
    <source>
        <dbReference type="SAM" id="MobiDB-lite"/>
    </source>
</evidence>
<gene>
    <name evidence="2" type="ORF">PF008_g25446</name>
</gene>
<evidence type="ECO:0000313" key="2">
    <source>
        <dbReference type="EMBL" id="KAE9290979.1"/>
    </source>
</evidence>
<feature type="region of interest" description="Disordered" evidence="1">
    <location>
        <begin position="82"/>
        <end position="106"/>
    </location>
</feature>
<dbReference type="EMBL" id="QXFY01002899">
    <property type="protein sequence ID" value="KAE9290979.1"/>
    <property type="molecule type" value="Genomic_DNA"/>
</dbReference>
<comment type="caution">
    <text evidence="2">The sequence shown here is derived from an EMBL/GenBank/DDBJ whole genome shotgun (WGS) entry which is preliminary data.</text>
</comment>
<organism evidence="2 3">
    <name type="scientific">Phytophthora fragariae</name>
    <dbReference type="NCBI Taxonomy" id="53985"/>
    <lineage>
        <taxon>Eukaryota</taxon>
        <taxon>Sar</taxon>
        <taxon>Stramenopiles</taxon>
        <taxon>Oomycota</taxon>
        <taxon>Peronosporomycetes</taxon>
        <taxon>Peronosporales</taxon>
        <taxon>Peronosporaceae</taxon>
        <taxon>Phytophthora</taxon>
    </lineage>
</organism>
<dbReference type="Proteomes" id="UP000486351">
    <property type="component" value="Unassembled WGS sequence"/>
</dbReference>
<name>A0A6G0QK38_9STRA</name>
<evidence type="ECO:0008006" key="4">
    <source>
        <dbReference type="Google" id="ProtNLM"/>
    </source>
</evidence>
<dbReference type="AlphaFoldDB" id="A0A6G0QK38"/>
<accession>A0A6G0QK38</accession>
<evidence type="ECO:0000313" key="3">
    <source>
        <dbReference type="Proteomes" id="UP000486351"/>
    </source>
</evidence>